<name>A0AAQ3RQ49_VIGMU</name>
<dbReference type="InterPro" id="IPR000313">
    <property type="entry name" value="PWWP_dom"/>
</dbReference>
<feature type="domain" description="PWWP" evidence="2">
    <location>
        <begin position="90"/>
        <end position="157"/>
    </location>
</feature>
<dbReference type="Gene3D" id="2.30.30.140">
    <property type="match status" value="1"/>
</dbReference>
<gene>
    <name evidence="3" type="ORF">V8G54_026040</name>
</gene>
<evidence type="ECO:0000256" key="1">
    <source>
        <dbReference type="SAM" id="MobiDB-lite"/>
    </source>
</evidence>
<dbReference type="Proteomes" id="UP001374535">
    <property type="component" value="Chromosome 8"/>
</dbReference>
<proteinExistence type="predicted"/>
<dbReference type="Pfam" id="PF00855">
    <property type="entry name" value="PWWP"/>
    <property type="match status" value="1"/>
</dbReference>
<reference evidence="3 4" key="1">
    <citation type="journal article" date="2023" name="Life. Sci Alliance">
        <title>Evolutionary insights into 3D genome organization and epigenetic landscape of Vigna mungo.</title>
        <authorList>
            <person name="Junaid A."/>
            <person name="Singh B."/>
            <person name="Bhatia S."/>
        </authorList>
    </citation>
    <scope>NUCLEOTIDE SEQUENCE [LARGE SCALE GENOMIC DNA]</scope>
    <source>
        <strain evidence="3">Urdbean</strain>
    </source>
</reference>
<accession>A0AAQ3RQ49</accession>
<evidence type="ECO:0000313" key="4">
    <source>
        <dbReference type="Proteomes" id="UP001374535"/>
    </source>
</evidence>
<dbReference type="SUPFAM" id="SSF63748">
    <property type="entry name" value="Tudor/PWWP/MBT"/>
    <property type="match status" value="1"/>
</dbReference>
<feature type="non-terminal residue" evidence="3">
    <location>
        <position position="1"/>
    </location>
</feature>
<protein>
    <recommendedName>
        <fullName evidence="2">PWWP domain-containing protein</fullName>
    </recommendedName>
</protein>
<organism evidence="3 4">
    <name type="scientific">Vigna mungo</name>
    <name type="common">Black gram</name>
    <name type="synonym">Phaseolus mungo</name>
    <dbReference type="NCBI Taxonomy" id="3915"/>
    <lineage>
        <taxon>Eukaryota</taxon>
        <taxon>Viridiplantae</taxon>
        <taxon>Streptophyta</taxon>
        <taxon>Embryophyta</taxon>
        <taxon>Tracheophyta</taxon>
        <taxon>Spermatophyta</taxon>
        <taxon>Magnoliopsida</taxon>
        <taxon>eudicotyledons</taxon>
        <taxon>Gunneridae</taxon>
        <taxon>Pentapetalae</taxon>
        <taxon>rosids</taxon>
        <taxon>fabids</taxon>
        <taxon>Fabales</taxon>
        <taxon>Fabaceae</taxon>
        <taxon>Papilionoideae</taxon>
        <taxon>50 kb inversion clade</taxon>
        <taxon>NPAAA clade</taxon>
        <taxon>indigoferoid/millettioid clade</taxon>
        <taxon>Phaseoleae</taxon>
        <taxon>Vigna</taxon>
    </lineage>
</organism>
<dbReference type="EMBL" id="CP144693">
    <property type="protein sequence ID" value="WVY99970.1"/>
    <property type="molecule type" value="Genomic_DNA"/>
</dbReference>
<sequence length="238" mass="26313">VFRQCDIVIRAESNECSIQKLELSILCSFIPSIQAGRINEIDVVPHDNAVYRAQLCSSIGLYLHQLYPALMYGLPGKDFCIHAMWLTVVFEESLASNCKGLKMSLGGRSVHVQFFGTHDFARVRLEQVKSFLSGLFIDLHSKCKKHSFIEALEEAKRQGSPGQRMGPTTRSVGNTQTSATSSTTLASALASADWKFKSCSRVNLDSIDISKNRDTLSINLNLLPAATCQPLKQHPLQP</sequence>
<feature type="region of interest" description="Disordered" evidence="1">
    <location>
        <begin position="156"/>
        <end position="179"/>
    </location>
</feature>
<evidence type="ECO:0000313" key="3">
    <source>
        <dbReference type="EMBL" id="WVY99970.1"/>
    </source>
</evidence>
<evidence type="ECO:0000259" key="2">
    <source>
        <dbReference type="Pfam" id="PF00855"/>
    </source>
</evidence>
<keyword evidence="4" id="KW-1185">Reference proteome</keyword>
<dbReference type="AlphaFoldDB" id="A0AAQ3RQ49"/>